<sequence length="95" mass="10648">MAQILVDNRLMKLAQAAKGGPPEDISKRSNLQPQEGPIRRQRRSHVNMDSRSDSKSVASSKRRTSPSQAYSSMDLRETLNTKQNREGGLRAKLNN</sequence>
<evidence type="ECO:0000313" key="3">
    <source>
        <dbReference type="Proteomes" id="UP000585474"/>
    </source>
</evidence>
<proteinExistence type="predicted"/>
<evidence type="ECO:0000256" key="1">
    <source>
        <dbReference type="SAM" id="MobiDB-lite"/>
    </source>
</evidence>
<keyword evidence="3" id="KW-1185">Reference proteome</keyword>
<protein>
    <submittedName>
        <fullName evidence="2">Uncharacterized protein</fullName>
    </submittedName>
</protein>
<gene>
    <name evidence="2" type="ORF">Acr_14g0000630</name>
</gene>
<feature type="region of interest" description="Disordered" evidence="1">
    <location>
        <begin position="14"/>
        <end position="95"/>
    </location>
</feature>
<accession>A0A7J0FPV4</accession>
<name>A0A7J0FPV4_9ERIC</name>
<organism evidence="2 3">
    <name type="scientific">Actinidia rufa</name>
    <dbReference type="NCBI Taxonomy" id="165716"/>
    <lineage>
        <taxon>Eukaryota</taxon>
        <taxon>Viridiplantae</taxon>
        <taxon>Streptophyta</taxon>
        <taxon>Embryophyta</taxon>
        <taxon>Tracheophyta</taxon>
        <taxon>Spermatophyta</taxon>
        <taxon>Magnoliopsida</taxon>
        <taxon>eudicotyledons</taxon>
        <taxon>Gunneridae</taxon>
        <taxon>Pentapetalae</taxon>
        <taxon>asterids</taxon>
        <taxon>Ericales</taxon>
        <taxon>Actinidiaceae</taxon>
        <taxon>Actinidia</taxon>
    </lineage>
</organism>
<dbReference type="Proteomes" id="UP000585474">
    <property type="component" value="Unassembled WGS sequence"/>
</dbReference>
<comment type="caution">
    <text evidence="2">The sequence shown here is derived from an EMBL/GenBank/DDBJ whole genome shotgun (WGS) entry which is preliminary data.</text>
</comment>
<dbReference type="EMBL" id="BJWL01000014">
    <property type="protein sequence ID" value="GFZ00427.1"/>
    <property type="molecule type" value="Genomic_DNA"/>
</dbReference>
<reference evidence="2 3" key="1">
    <citation type="submission" date="2019-07" db="EMBL/GenBank/DDBJ databases">
        <title>De Novo Assembly of kiwifruit Actinidia rufa.</title>
        <authorList>
            <person name="Sugita-Konishi S."/>
            <person name="Sato K."/>
            <person name="Mori E."/>
            <person name="Abe Y."/>
            <person name="Kisaki G."/>
            <person name="Hamano K."/>
            <person name="Suezawa K."/>
            <person name="Otani M."/>
            <person name="Fukuda T."/>
            <person name="Manabe T."/>
            <person name="Gomi K."/>
            <person name="Tabuchi M."/>
            <person name="Akimitsu K."/>
            <person name="Kataoka I."/>
        </authorList>
    </citation>
    <scope>NUCLEOTIDE SEQUENCE [LARGE SCALE GENOMIC DNA]</scope>
    <source>
        <strain evidence="3">cv. Fuchu</strain>
    </source>
</reference>
<evidence type="ECO:0000313" key="2">
    <source>
        <dbReference type="EMBL" id="GFZ00427.1"/>
    </source>
</evidence>
<feature type="compositionally biased region" description="Basic and acidic residues" evidence="1">
    <location>
        <begin position="74"/>
        <end position="89"/>
    </location>
</feature>
<dbReference type="AlphaFoldDB" id="A0A7J0FPV4"/>